<dbReference type="InterPro" id="IPR003721">
    <property type="entry name" value="Pantoate_ligase"/>
</dbReference>
<comment type="subunit">
    <text evidence="15">Homodimer.</text>
</comment>
<dbReference type="InterPro" id="IPR014729">
    <property type="entry name" value="Rossmann-like_a/b/a_fold"/>
</dbReference>
<sequence>MTPTIFAVRTAVPGRPNTGYNRGELTIHHDPSSLRAVTESLRKVGKQITFVPTMGALHEGHLALVEAGRRTPGSVVVVSIFVNPLQFGPGEDLDAYPRTLDEDVARLADAGVELVFAPSAAAMYPDGPRTTVQPGPTGEILDGAARPGHFAGMLTVVNKLFNIVSPHQAFFGEKDYQQLVLIRQMVADLDMDVRVVGVPTIRESDGLAMSSRNRYLSAEERELATVLNAALVAGTFAAKGGRRAVVDAARAVLDERPQISIDYLELRAGDLGEPPEEGPGRLLVAARIGTTRLIDNVGVAIGTGFVAAAEATVAAQQAEMARDLEEGQ</sequence>
<evidence type="ECO:0000256" key="8">
    <source>
        <dbReference type="ARBA" id="ARBA00022655"/>
    </source>
</evidence>
<evidence type="ECO:0000256" key="5">
    <source>
        <dbReference type="ARBA" id="ARBA00014155"/>
    </source>
</evidence>
<evidence type="ECO:0000256" key="1">
    <source>
        <dbReference type="ARBA" id="ARBA00004496"/>
    </source>
</evidence>
<dbReference type="GO" id="GO:0004592">
    <property type="term" value="F:pantoate-beta-alanine ligase activity"/>
    <property type="evidence" value="ECO:0007669"/>
    <property type="project" value="UniProtKB-UniRule"/>
</dbReference>
<dbReference type="CDD" id="cd00560">
    <property type="entry name" value="PanC"/>
    <property type="match status" value="1"/>
</dbReference>
<comment type="miscellaneous">
    <text evidence="15">The reaction proceeds by a bi uni uni bi ping pong mechanism.</text>
</comment>
<dbReference type="InterPro" id="IPR042176">
    <property type="entry name" value="Pantoate_ligase_C"/>
</dbReference>
<evidence type="ECO:0000256" key="13">
    <source>
        <dbReference type="ARBA" id="ARBA00055042"/>
    </source>
</evidence>
<dbReference type="EMBL" id="JAWLKJ010000002">
    <property type="protein sequence ID" value="MDV6299604.1"/>
    <property type="molecule type" value="Genomic_DNA"/>
</dbReference>
<reference evidence="16" key="1">
    <citation type="submission" date="2023-10" db="EMBL/GenBank/DDBJ databases">
        <title>Development of a sustainable strategy for remediation of hydrocarbon-contaminated territories based on the waste exchange concept.</title>
        <authorList>
            <person name="Krivoruchko A."/>
        </authorList>
    </citation>
    <scope>NUCLEOTIDE SEQUENCE</scope>
    <source>
        <strain evidence="16">IEGM 1175</strain>
    </source>
</reference>
<comment type="caution">
    <text evidence="16">The sequence shown here is derived from an EMBL/GenBank/DDBJ whole genome shotgun (WGS) entry which is preliminary data.</text>
</comment>
<proteinExistence type="inferred from homology"/>
<evidence type="ECO:0000256" key="7">
    <source>
        <dbReference type="ARBA" id="ARBA00022598"/>
    </source>
</evidence>
<dbReference type="GO" id="GO:0005524">
    <property type="term" value="F:ATP binding"/>
    <property type="evidence" value="ECO:0007669"/>
    <property type="project" value="UniProtKB-KW"/>
</dbReference>
<feature type="binding site" evidence="15">
    <location>
        <begin position="54"/>
        <end position="61"/>
    </location>
    <ligand>
        <name>ATP</name>
        <dbReference type="ChEBI" id="CHEBI:30616"/>
    </ligand>
</feature>
<evidence type="ECO:0000313" key="17">
    <source>
        <dbReference type="Proteomes" id="UP001185873"/>
    </source>
</evidence>
<dbReference type="AlphaFoldDB" id="A0AAE4QZM5"/>
<comment type="function">
    <text evidence="13 15">Catalyzes the condensation of pantoate with beta-alanine in an ATP-dependent reaction via a pantoyl-adenylate intermediate.</text>
</comment>
<name>A0AAE4QZM5_9ACTN</name>
<dbReference type="GO" id="GO:0015940">
    <property type="term" value="P:pantothenate biosynthetic process"/>
    <property type="evidence" value="ECO:0007669"/>
    <property type="project" value="UniProtKB-UniRule"/>
</dbReference>
<keyword evidence="9 15" id="KW-0547">Nucleotide-binding</keyword>
<evidence type="ECO:0000256" key="4">
    <source>
        <dbReference type="ARBA" id="ARBA00012219"/>
    </source>
</evidence>
<evidence type="ECO:0000256" key="9">
    <source>
        <dbReference type="ARBA" id="ARBA00022741"/>
    </source>
</evidence>
<dbReference type="GO" id="GO:0005829">
    <property type="term" value="C:cytosol"/>
    <property type="evidence" value="ECO:0007669"/>
    <property type="project" value="TreeGrafter"/>
</dbReference>
<dbReference type="NCBIfam" id="TIGR00018">
    <property type="entry name" value="panC"/>
    <property type="match status" value="1"/>
</dbReference>
<evidence type="ECO:0000256" key="12">
    <source>
        <dbReference type="ARBA" id="ARBA00048258"/>
    </source>
</evidence>
<dbReference type="EC" id="6.3.2.1" evidence="4 15"/>
<protein>
    <recommendedName>
        <fullName evidence="5 15">Pantothenate synthetase</fullName>
        <shortName evidence="15">PS</shortName>
        <ecNumber evidence="4 15">6.3.2.1</ecNumber>
    </recommendedName>
    <alternativeName>
        <fullName evidence="14 15">Pantoate--beta-alanine ligase</fullName>
    </alternativeName>
    <alternativeName>
        <fullName evidence="11 15">Pantoate-activating enzyme</fullName>
    </alternativeName>
</protein>
<comment type="pathway">
    <text evidence="2 15">Cofactor biosynthesis; (R)-pantothenate biosynthesis; (R)-pantothenate from (R)-pantoate and beta-alanine: step 1/1.</text>
</comment>
<evidence type="ECO:0000256" key="2">
    <source>
        <dbReference type="ARBA" id="ARBA00004990"/>
    </source>
</evidence>
<evidence type="ECO:0000256" key="3">
    <source>
        <dbReference type="ARBA" id="ARBA00009256"/>
    </source>
</evidence>
<dbReference type="Proteomes" id="UP001185873">
    <property type="component" value="Unassembled WGS sequence"/>
</dbReference>
<feature type="binding site" evidence="15">
    <location>
        <begin position="209"/>
        <end position="212"/>
    </location>
    <ligand>
        <name>ATP</name>
        <dbReference type="ChEBI" id="CHEBI:30616"/>
    </ligand>
</feature>
<evidence type="ECO:0000256" key="10">
    <source>
        <dbReference type="ARBA" id="ARBA00022840"/>
    </source>
</evidence>
<dbReference type="FunFam" id="3.40.50.620:FF:000114">
    <property type="entry name" value="Pantothenate synthetase"/>
    <property type="match status" value="1"/>
</dbReference>
<accession>A0AAE4QZM5</accession>
<dbReference type="RefSeq" id="WP_317470198.1">
    <property type="nucleotide sequence ID" value="NZ_JAWLKJ010000002.1"/>
</dbReference>
<evidence type="ECO:0000256" key="14">
    <source>
        <dbReference type="ARBA" id="ARBA00077433"/>
    </source>
</evidence>
<dbReference type="Gene3D" id="3.30.1300.10">
    <property type="entry name" value="Pantoate-beta-alanine ligase, C-terminal domain"/>
    <property type="match status" value="1"/>
</dbReference>
<dbReference type="PANTHER" id="PTHR21299">
    <property type="entry name" value="CYTIDYLATE KINASE/PANTOATE-BETA-ALANINE LIGASE"/>
    <property type="match status" value="1"/>
</dbReference>
<feature type="binding site" evidence="15">
    <location>
        <begin position="172"/>
        <end position="175"/>
    </location>
    <ligand>
        <name>ATP</name>
        <dbReference type="ChEBI" id="CHEBI:30616"/>
    </ligand>
</feature>
<keyword evidence="7 15" id="KW-0436">Ligase</keyword>
<keyword evidence="8 15" id="KW-0566">Pantothenate biosynthesis</keyword>
<keyword evidence="6 15" id="KW-0963">Cytoplasm</keyword>
<dbReference type="Pfam" id="PF02569">
    <property type="entry name" value="Pantoate_ligase"/>
    <property type="match status" value="1"/>
</dbReference>
<evidence type="ECO:0000256" key="6">
    <source>
        <dbReference type="ARBA" id="ARBA00022490"/>
    </source>
</evidence>
<comment type="catalytic activity">
    <reaction evidence="12 15">
        <text>(R)-pantoate + beta-alanine + ATP = (R)-pantothenate + AMP + diphosphate + H(+)</text>
        <dbReference type="Rhea" id="RHEA:10912"/>
        <dbReference type="ChEBI" id="CHEBI:15378"/>
        <dbReference type="ChEBI" id="CHEBI:15980"/>
        <dbReference type="ChEBI" id="CHEBI:29032"/>
        <dbReference type="ChEBI" id="CHEBI:30616"/>
        <dbReference type="ChEBI" id="CHEBI:33019"/>
        <dbReference type="ChEBI" id="CHEBI:57966"/>
        <dbReference type="ChEBI" id="CHEBI:456215"/>
        <dbReference type="EC" id="6.3.2.1"/>
    </reaction>
</comment>
<feature type="active site" description="Proton donor" evidence="15">
    <location>
        <position position="61"/>
    </location>
</feature>
<dbReference type="SUPFAM" id="SSF52374">
    <property type="entry name" value="Nucleotidylyl transferase"/>
    <property type="match status" value="1"/>
</dbReference>
<evidence type="ECO:0000256" key="11">
    <source>
        <dbReference type="ARBA" id="ARBA00032806"/>
    </source>
</evidence>
<comment type="subcellular location">
    <subcellularLocation>
        <location evidence="1 15">Cytoplasm</location>
    </subcellularLocation>
</comment>
<dbReference type="Gene3D" id="3.40.50.620">
    <property type="entry name" value="HUPs"/>
    <property type="match status" value="1"/>
</dbReference>
<evidence type="ECO:0000256" key="15">
    <source>
        <dbReference type="HAMAP-Rule" id="MF_00158"/>
    </source>
</evidence>
<feature type="binding site" evidence="15">
    <location>
        <position position="86"/>
    </location>
    <ligand>
        <name>(R)-pantoate</name>
        <dbReference type="ChEBI" id="CHEBI:15980"/>
    </ligand>
</feature>
<dbReference type="HAMAP" id="MF_00158">
    <property type="entry name" value="PanC"/>
    <property type="match status" value="1"/>
</dbReference>
<evidence type="ECO:0000313" key="16">
    <source>
        <dbReference type="EMBL" id="MDV6299604.1"/>
    </source>
</evidence>
<gene>
    <name evidence="15 16" type="primary">panC</name>
    <name evidence="16" type="ORF">R3P82_10825</name>
</gene>
<feature type="binding site" evidence="15">
    <location>
        <position position="86"/>
    </location>
    <ligand>
        <name>beta-alanine</name>
        <dbReference type="ChEBI" id="CHEBI:57966"/>
    </ligand>
</feature>
<keyword evidence="10 15" id="KW-0067">ATP-binding</keyword>
<dbReference type="PANTHER" id="PTHR21299:SF1">
    <property type="entry name" value="PANTOATE--BETA-ALANINE LIGASE"/>
    <property type="match status" value="1"/>
</dbReference>
<feature type="binding site" evidence="15">
    <location>
        <position position="178"/>
    </location>
    <ligand>
        <name>(R)-pantoate</name>
        <dbReference type="ChEBI" id="CHEBI:15980"/>
    </ligand>
</feature>
<organism evidence="16 17">
    <name type="scientific">Dietzia maris</name>
    <dbReference type="NCBI Taxonomy" id="37915"/>
    <lineage>
        <taxon>Bacteria</taxon>
        <taxon>Bacillati</taxon>
        <taxon>Actinomycetota</taxon>
        <taxon>Actinomycetes</taxon>
        <taxon>Mycobacteriales</taxon>
        <taxon>Dietziaceae</taxon>
        <taxon>Dietzia</taxon>
    </lineage>
</organism>
<feature type="binding site" evidence="15">
    <location>
        <position position="201"/>
    </location>
    <ligand>
        <name>ATP</name>
        <dbReference type="ChEBI" id="CHEBI:30616"/>
    </ligand>
</feature>
<comment type="similarity">
    <text evidence="3 15">Belongs to the pantothenate synthetase family.</text>
</comment>